<dbReference type="InterPro" id="IPR020843">
    <property type="entry name" value="ER"/>
</dbReference>
<feature type="domain" description="Enoyl reductase (ER)" evidence="1">
    <location>
        <begin position="9"/>
        <end position="306"/>
    </location>
</feature>
<dbReference type="InterPro" id="IPR036291">
    <property type="entry name" value="NAD(P)-bd_dom_sf"/>
</dbReference>
<dbReference type="EMBL" id="JASCIS010000012">
    <property type="protein sequence ID" value="MDI3419641.1"/>
    <property type="molecule type" value="Genomic_DNA"/>
</dbReference>
<dbReference type="Gene3D" id="3.40.50.720">
    <property type="entry name" value="NAD(P)-binding Rossmann-like Domain"/>
    <property type="match status" value="1"/>
</dbReference>
<gene>
    <name evidence="2" type="ORF">QIT00_13920</name>
</gene>
<dbReference type="PANTHER" id="PTHR43677">
    <property type="entry name" value="SHORT-CHAIN DEHYDROGENASE/REDUCTASE"/>
    <property type="match status" value="1"/>
</dbReference>
<comment type="caution">
    <text evidence="2">The sequence shown here is derived from an EMBL/GenBank/DDBJ whole genome shotgun (WGS) entry which is preliminary data.</text>
</comment>
<accession>A0ABT6SW59</accession>
<dbReference type="Pfam" id="PF08240">
    <property type="entry name" value="ADH_N"/>
    <property type="match status" value="1"/>
</dbReference>
<dbReference type="Proteomes" id="UP001237105">
    <property type="component" value="Unassembled WGS sequence"/>
</dbReference>
<dbReference type="SMART" id="SM00829">
    <property type="entry name" value="PKS_ER"/>
    <property type="match status" value="1"/>
</dbReference>
<dbReference type="CDD" id="cd08270">
    <property type="entry name" value="MDR4"/>
    <property type="match status" value="1"/>
</dbReference>
<dbReference type="SUPFAM" id="SSF50129">
    <property type="entry name" value="GroES-like"/>
    <property type="match status" value="1"/>
</dbReference>
<dbReference type="InterPro" id="IPR051397">
    <property type="entry name" value="Zn-ADH-like_protein"/>
</dbReference>
<keyword evidence="3" id="KW-1185">Reference proteome</keyword>
<organism evidence="2 3">
    <name type="scientific">Streptomyces luteolus</name>
    <dbReference type="NCBI Taxonomy" id="3043615"/>
    <lineage>
        <taxon>Bacteria</taxon>
        <taxon>Bacillati</taxon>
        <taxon>Actinomycetota</taxon>
        <taxon>Actinomycetes</taxon>
        <taxon>Kitasatosporales</taxon>
        <taxon>Streptomycetaceae</taxon>
        <taxon>Streptomyces</taxon>
    </lineage>
</organism>
<dbReference type="SUPFAM" id="SSF51735">
    <property type="entry name" value="NAD(P)-binding Rossmann-fold domains"/>
    <property type="match status" value="1"/>
</dbReference>
<evidence type="ECO:0000313" key="3">
    <source>
        <dbReference type="Proteomes" id="UP001237105"/>
    </source>
</evidence>
<evidence type="ECO:0000313" key="2">
    <source>
        <dbReference type="EMBL" id="MDI3419641.1"/>
    </source>
</evidence>
<evidence type="ECO:0000259" key="1">
    <source>
        <dbReference type="SMART" id="SM00829"/>
    </source>
</evidence>
<protein>
    <submittedName>
        <fullName evidence="2">Zinc-binding dehydrogenase</fullName>
    </submittedName>
</protein>
<reference evidence="2 3" key="1">
    <citation type="submission" date="2023-05" db="EMBL/GenBank/DDBJ databases">
        <title>Draft genome sequence of Streptomyces sp. B-S-A12 isolated from a cave soil in Thailand.</title>
        <authorList>
            <person name="Chamroensaksri N."/>
            <person name="Muangham S."/>
        </authorList>
    </citation>
    <scope>NUCLEOTIDE SEQUENCE [LARGE SCALE GENOMIC DNA]</scope>
    <source>
        <strain evidence="2 3">B-S-A12</strain>
    </source>
</reference>
<dbReference type="RefSeq" id="WP_282535552.1">
    <property type="nucleotide sequence ID" value="NZ_JASCIS010000012.1"/>
</dbReference>
<dbReference type="Gene3D" id="3.90.180.10">
    <property type="entry name" value="Medium-chain alcohol dehydrogenases, catalytic domain"/>
    <property type="match status" value="1"/>
</dbReference>
<dbReference type="InterPro" id="IPR013154">
    <property type="entry name" value="ADH-like_N"/>
</dbReference>
<dbReference type="PANTHER" id="PTHR43677:SF1">
    <property type="entry name" value="ACRYLYL-COA REDUCTASE ACUI-RELATED"/>
    <property type="match status" value="1"/>
</dbReference>
<dbReference type="Pfam" id="PF00107">
    <property type="entry name" value="ADH_zinc_N"/>
    <property type="match status" value="1"/>
</dbReference>
<dbReference type="InterPro" id="IPR013149">
    <property type="entry name" value="ADH-like_C"/>
</dbReference>
<proteinExistence type="predicted"/>
<name>A0ABT6SW59_9ACTN</name>
<sequence length="313" mass="31711">MRALLVDRSAPAGLRLGTAPEPEPAPHQALIRVAATSFNYGEISHLVPEAPEGTVLGWDAAGVVERAAADGSGPAVGTPVVTLAPAGAWAELRAVDTDLIGTVPEGADLGAVSTVPVAGASALRALHRIGPLLGRRVLVTGATGGVGRYAVQLARRGGAYVVAVTGDPETRGDTLRALGAHEVVGTPAAASEPVHGVIDLVGGKQLVEAYEKLSEGGTLVAVGHSAGEPEQFPYGALFGNEGRHDRTVASFYLLGCTNLAPDLSLLAQQVAAGELDPGVSWRGGWQRAGEAADALLGRRLHGKAVLDLDAAAA</sequence>
<dbReference type="InterPro" id="IPR011032">
    <property type="entry name" value="GroES-like_sf"/>
</dbReference>